<dbReference type="InterPro" id="IPR000835">
    <property type="entry name" value="HTH_MarR-typ"/>
</dbReference>
<comment type="subcellular location">
    <subcellularLocation>
        <location evidence="1">Cytoplasm</location>
    </subcellularLocation>
</comment>
<keyword evidence="4" id="KW-1185">Reference proteome</keyword>
<protein>
    <submittedName>
        <fullName evidence="3">MarR family transcriptional regulator</fullName>
    </submittedName>
</protein>
<dbReference type="AlphaFoldDB" id="A0A0B8NHB3"/>
<dbReference type="Pfam" id="PF12802">
    <property type="entry name" value="MarR_2"/>
    <property type="match status" value="1"/>
</dbReference>
<reference evidence="3 4" key="2">
    <citation type="journal article" date="2016" name="Genome Announc.">
        <title>Draft Genome Sequence of Erythromycin- and Oxytetracycline-Sensitive Nocardia seriolae Strain U-1 (NBRC 110359).</title>
        <authorList>
            <person name="Imajoh M."/>
            <person name="Sukeda M."/>
            <person name="Shimizu M."/>
            <person name="Yamane J."/>
            <person name="Ohnishi K."/>
            <person name="Oshima S."/>
        </authorList>
    </citation>
    <scope>NUCLEOTIDE SEQUENCE [LARGE SCALE GENOMIC DNA]</scope>
    <source>
        <strain evidence="3 4">U-1</strain>
    </source>
</reference>
<dbReference type="EMBL" id="BBYQ01000103">
    <property type="protein sequence ID" value="GAP31098.1"/>
    <property type="molecule type" value="Genomic_DNA"/>
</dbReference>
<feature type="domain" description="HTH marR-type" evidence="2">
    <location>
        <begin position="28"/>
        <end position="158"/>
    </location>
</feature>
<dbReference type="InterPro" id="IPR039422">
    <property type="entry name" value="MarR/SlyA-like"/>
</dbReference>
<dbReference type="PANTHER" id="PTHR33164:SF5">
    <property type="entry name" value="ORGANIC HYDROPEROXIDE RESISTANCE TRANSCRIPTIONAL REGULATOR"/>
    <property type="match status" value="1"/>
</dbReference>
<evidence type="ECO:0000313" key="4">
    <source>
        <dbReference type="Proteomes" id="UP000037179"/>
    </source>
</evidence>
<dbReference type="RefSeq" id="WP_081986145.1">
    <property type="nucleotide sequence ID" value="NZ_AP017900.1"/>
</dbReference>
<sequence>MHEHPPSAPGGHRAGADEEIDYALLSLNAQLCFALYSTSRSMTAAYRPFLDDMNLTYPQYLVLLALWERPGITMKDLGEQVHLDYGTLSPLVQRLQSRGLVDSVRSATDGRAVVLHASESSRELQHGAQEMIRTVLGLVGVPVEDIEALRDQVKALGARLDAAAEAARAR</sequence>
<reference evidence="4" key="1">
    <citation type="submission" date="2015-07" db="EMBL/GenBank/DDBJ databases">
        <title>Nocardia seriolae U-1 whole genome shotgun sequence.</title>
        <authorList>
            <person name="Imajoh M."/>
            <person name="Fukumoto Y."/>
            <person name="Sukeda M."/>
            <person name="Yamane J."/>
            <person name="Yamasaki K."/>
            <person name="Shimizu M."/>
            <person name="Ohnishi K."/>
            <person name="Oshima S."/>
        </authorList>
    </citation>
    <scope>NUCLEOTIDE SEQUENCE [LARGE SCALE GENOMIC DNA]</scope>
    <source>
        <strain evidence="4">U-1</strain>
    </source>
</reference>
<organism evidence="3 4">
    <name type="scientific">Nocardia seriolae</name>
    <dbReference type="NCBI Taxonomy" id="37332"/>
    <lineage>
        <taxon>Bacteria</taxon>
        <taxon>Bacillati</taxon>
        <taxon>Actinomycetota</taxon>
        <taxon>Actinomycetes</taxon>
        <taxon>Mycobacteriales</taxon>
        <taxon>Nocardiaceae</taxon>
        <taxon>Nocardia</taxon>
    </lineage>
</organism>
<dbReference type="GeneID" id="93372974"/>
<evidence type="ECO:0000256" key="1">
    <source>
        <dbReference type="ARBA" id="ARBA00004496"/>
    </source>
</evidence>
<dbReference type="PROSITE" id="PS50995">
    <property type="entry name" value="HTH_MARR_2"/>
    <property type="match status" value="1"/>
</dbReference>
<dbReference type="GO" id="GO:0005737">
    <property type="term" value="C:cytoplasm"/>
    <property type="evidence" value="ECO:0007669"/>
    <property type="project" value="UniProtKB-SubCell"/>
</dbReference>
<dbReference type="SUPFAM" id="SSF46785">
    <property type="entry name" value="Winged helix' DNA-binding domain"/>
    <property type="match status" value="1"/>
</dbReference>
<dbReference type="Proteomes" id="UP000037179">
    <property type="component" value="Unassembled WGS sequence"/>
</dbReference>
<dbReference type="InterPro" id="IPR036388">
    <property type="entry name" value="WH-like_DNA-bd_sf"/>
</dbReference>
<dbReference type="SMART" id="SM00347">
    <property type="entry name" value="HTH_MARR"/>
    <property type="match status" value="1"/>
</dbReference>
<dbReference type="Gene3D" id="1.10.10.10">
    <property type="entry name" value="Winged helix-like DNA-binding domain superfamily/Winged helix DNA-binding domain"/>
    <property type="match status" value="1"/>
</dbReference>
<dbReference type="InterPro" id="IPR036390">
    <property type="entry name" value="WH_DNA-bd_sf"/>
</dbReference>
<dbReference type="GO" id="GO:0006950">
    <property type="term" value="P:response to stress"/>
    <property type="evidence" value="ECO:0007669"/>
    <property type="project" value="TreeGrafter"/>
</dbReference>
<gene>
    <name evidence="3" type="ORF">NSK11_contig00103-0019</name>
</gene>
<accession>A0A0B8NHB3</accession>
<evidence type="ECO:0000259" key="2">
    <source>
        <dbReference type="PROSITE" id="PS50995"/>
    </source>
</evidence>
<dbReference type="GO" id="GO:0003700">
    <property type="term" value="F:DNA-binding transcription factor activity"/>
    <property type="evidence" value="ECO:0007669"/>
    <property type="project" value="InterPro"/>
</dbReference>
<proteinExistence type="predicted"/>
<comment type="caution">
    <text evidence="3">The sequence shown here is derived from an EMBL/GenBank/DDBJ whole genome shotgun (WGS) entry which is preliminary data.</text>
</comment>
<dbReference type="PANTHER" id="PTHR33164">
    <property type="entry name" value="TRANSCRIPTIONAL REGULATOR, MARR FAMILY"/>
    <property type="match status" value="1"/>
</dbReference>
<name>A0A0B8NHB3_9NOCA</name>
<evidence type="ECO:0000313" key="3">
    <source>
        <dbReference type="EMBL" id="GAP31098.1"/>
    </source>
</evidence>